<proteinExistence type="predicted"/>
<evidence type="ECO:0008006" key="5">
    <source>
        <dbReference type="Google" id="ProtNLM"/>
    </source>
</evidence>
<keyword evidence="1" id="KW-0472">Membrane</keyword>
<organism evidence="3 4">
    <name type="scientific">Sulfuricella denitrificans (strain DSM 22764 / NBRC 105220 / skB26)</name>
    <dbReference type="NCBI Taxonomy" id="1163617"/>
    <lineage>
        <taxon>Bacteria</taxon>
        <taxon>Pseudomonadati</taxon>
        <taxon>Pseudomonadota</taxon>
        <taxon>Betaproteobacteria</taxon>
        <taxon>Nitrosomonadales</taxon>
        <taxon>Sulfuricellaceae</taxon>
        <taxon>Sulfuricella</taxon>
    </lineage>
</organism>
<evidence type="ECO:0000256" key="2">
    <source>
        <dbReference type="SAM" id="SignalP"/>
    </source>
</evidence>
<evidence type="ECO:0000313" key="3">
    <source>
        <dbReference type="EMBL" id="BAN36621.1"/>
    </source>
</evidence>
<dbReference type="AlphaFoldDB" id="S6AJS4"/>
<keyword evidence="1" id="KW-1133">Transmembrane helix</keyword>
<evidence type="ECO:0000256" key="1">
    <source>
        <dbReference type="SAM" id="Phobius"/>
    </source>
</evidence>
<accession>S6AJS4</accession>
<sequence>MDFRHLKKLLLAALFTSAILSSSAMASYLSDGSSGVFHPLVDATLDLSDPAVFPQFSNVYIDAGIRVTVLTPGTGYGYLLSADGIYLNGIFDTGAGSVSLNAINSIVMGSGSQLIGGSLALSAINLILRGEIKATDSATVNSGGNLIDLNGGRISMSSPVPLPAASILFGSGLLGLLSLVAGRRRR</sequence>
<name>S6AJS4_SULDS</name>
<dbReference type="KEGG" id="sdr:SCD_n02822"/>
<dbReference type="STRING" id="1163617.SCD_n02822"/>
<keyword evidence="2" id="KW-0732">Signal</keyword>
<reference evidence="3 4" key="1">
    <citation type="journal article" date="2012" name="Appl. Environ. Microbiol.">
        <title>Draft genome sequence of a psychrotolerant sulfur-oxidizing bacterium, Sulfuricella denitrificans skB26, and proteomic insights into cold adaptation.</title>
        <authorList>
            <person name="Watanabe T."/>
            <person name="Kojima H."/>
            <person name="Fukui M."/>
        </authorList>
    </citation>
    <scope>NUCLEOTIDE SEQUENCE [LARGE SCALE GENOMIC DNA]</scope>
    <source>
        <strain evidence="4">skB26</strain>
    </source>
</reference>
<dbReference type="EMBL" id="AP013066">
    <property type="protein sequence ID" value="BAN36621.1"/>
    <property type="molecule type" value="Genomic_DNA"/>
</dbReference>
<dbReference type="HOGENOM" id="CLU_1453705_0_0_4"/>
<protein>
    <recommendedName>
        <fullName evidence="5">PEP-CTERM protein-sorting domain-containing protein</fullName>
    </recommendedName>
</protein>
<evidence type="ECO:0000313" key="4">
    <source>
        <dbReference type="Proteomes" id="UP000015559"/>
    </source>
</evidence>
<feature type="chain" id="PRO_5004535989" description="PEP-CTERM protein-sorting domain-containing protein" evidence="2">
    <location>
        <begin position="27"/>
        <end position="186"/>
    </location>
</feature>
<feature type="signal peptide" evidence="2">
    <location>
        <begin position="1"/>
        <end position="26"/>
    </location>
</feature>
<dbReference type="Proteomes" id="UP000015559">
    <property type="component" value="Chromosome"/>
</dbReference>
<gene>
    <name evidence="3" type="ORF">SCD_n02822</name>
</gene>
<feature type="transmembrane region" description="Helical" evidence="1">
    <location>
        <begin position="162"/>
        <end position="182"/>
    </location>
</feature>
<keyword evidence="1" id="KW-0812">Transmembrane</keyword>
<keyword evidence="4" id="KW-1185">Reference proteome</keyword>